<keyword evidence="2" id="KW-1185">Reference proteome</keyword>
<dbReference type="Proteomes" id="UP001165960">
    <property type="component" value="Unassembled WGS sequence"/>
</dbReference>
<dbReference type="EMBL" id="QTSX02005909">
    <property type="protein sequence ID" value="KAJ9056573.1"/>
    <property type="molecule type" value="Genomic_DNA"/>
</dbReference>
<comment type="caution">
    <text evidence="1">The sequence shown here is derived from an EMBL/GenBank/DDBJ whole genome shotgun (WGS) entry which is preliminary data.</text>
</comment>
<protein>
    <submittedName>
        <fullName evidence="1">DnaJ- protein scj1</fullName>
    </submittedName>
</protein>
<evidence type="ECO:0000313" key="1">
    <source>
        <dbReference type="EMBL" id="KAJ9056573.1"/>
    </source>
</evidence>
<name>A0ACC2S2T2_9FUNG</name>
<organism evidence="1 2">
    <name type="scientific">Entomophthora muscae</name>
    <dbReference type="NCBI Taxonomy" id="34485"/>
    <lineage>
        <taxon>Eukaryota</taxon>
        <taxon>Fungi</taxon>
        <taxon>Fungi incertae sedis</taxon>
        <taxon>Zoopagomycota</taxon>
        <taxon>Entomophthoromycotina</taxon>
        <taxon>Entomophthoromycetes</taxon>
        <taxon>Entomophthorales</taxon>
        <taxon>Entomophthoraceae</taxon>
        <taxon>Entomophthora</taxon>
    </lineage>
</organism>
<proteinExistence type="predicted"/>
<reference evidence="1" key="1">
    <citation type="submission" date="2022-04" db="EMBL/GenBank/DDBJ databases">
        <title>Genome of the entomopathogenic fungus Entomophthora muscae.</title>
        <authorList>
            <person name="Elya C."/>
            <person name="Lovett B.R."/>
            <person name="Lee E."/>
            <person name="Macias A.M."/>
            <person name="Hajek A.E."/>
            <person name="De Bivort B.L."/>
            <person name="Kasson M.T."/>
            <person name="De Fine Licht H.H."/>
            <person name="Stajich J.E."/>
        </authorList>
    </citation>
    <scope>NUCLEOTIDE SEQUENCE</scope>
    <source>
        <strain evidence="1">Berkeley</strain>
    </source>
</reference>
<sequence>MKHAIFFLFLLSLIEVVLGNFYARLGLKKSASKLAIKKAYRKLSIKYHPDKNPGDEEAKEKFIKISEAHEVLSDDEKREIYDTHGEEGLKNGGTTQFRDPFSMFESFFGSGFRSQGSQEKKGPSFSMPLRVTLEDIYNGKDIDIDVSKNVICPKCAGTGAKHADHVKKCNKCSGRGIVVKLQQLAPGFVQQVQTTCDACGGKGKIVTSTCTTCSGNKVVVDDDVLSVSIERGMPDGYKMLFEEEADQHPDHIAGDIQVEIVTLPHPVFTRQDMDLHAKFSITLLESLVGFERSLTHLDGRKVQLKRDEVTPAGFIQKVASEGMPRHNRPSEKGDLYVTYSVEFPKKLSSSAKDALRNLL</sequence>
<evidence type="ECO:0000313" key="2">
    <source>
        <dbReference type="Proteomes" id="UP001165960"/>
    </source>
</evidence>
<gene>
    <name evidence="1" type="primary">SCJ1_2</name>
    <name evidence="1" type="ORF">DSO57_1031647</name>
</gene>
<accession>A0ACC2S2T2</accession>